<evidence type="ECO:0000313" key="1">
    <source>
        <dbReference type="EMBL" id="MDE1463394.1"/>
    </source>
</evidence>
<dbReference type="RefSeq" id="WP_274689732.1">
    <property type="nucleotide sequence ID" value="NZ_JAPMOU010000020.1"/>
</dbReference>
<sequence>MKKLQNNDVKAVLNFLNSYFVTQIEEKRVGKLNSAESMACASILLDMSMYLLEISEDTENHHTALCWLNRKLLAEISEHIQYQDHYPNRLLINNIKSLQMGIDGSK</sequence>
<protein>
    <submittedName>
        <fullName evidence="1">Uncharacterized protein</fullName>
    </submittedName>
</protein>
<dbReference type="EMBL" id="JAPMOU010000020">
    <property type="protein sequence ID" value="MDE1463394.1"/>
    <property type="molecule type" value="Genomic_DNA"/>
</dbReference>
<keyword evidence="2" id="KW-1185">Reference proteome</keyword>
<evidence type="ECO:0000313" key="2">
    <source>
        <dbReference type="Proteomes" id="UP001528823"/>
    </source>
</evidence>
<organism evidence="1 2">
    <name type="scientific">Spartinivicinus poritis</name>
    <dbReference type="NCBI Taxonomy" id="2994640"/>
    <lineage>
        <taxon>Bacteria</taxon>
        <taxon>Pseudomonadati</taxon>
        <taxon>Pseudomonadota</taxon>
        <taxon>Gammaproteobacteria</taxon>
        <taxon>Oceanospirillales</taxon>
        <taxon>Zooshikellaceae</taxon>
        <taxon>Spartinivicinus</taxon>
    </lineage>
</organism>
<proteinExistence type="predicted"/>
<reference evidence="1 2" key="1">
    <citation type="submission" date="2022-11" db="EMBL/GenBank/DDBJ databases">
        <title>Spartinivicinus poritis sp. nov., isolated from scleractinian coral Porites lutea.</title>
        <authorList>
            <person name="Zhang G."/>
            <person name="Cai L."/>
            <person name="Wei Q."/>
        </authorList>
    </citation>
    <scope>NUCLEOTIDE SEQUENCE [LARGE SCALE GENOMIC DNA]</scope>
    <source>
        <strain evidence="1 2">A2-2</strain>
    </source>
</reference>
<accession>A0ABT5UE77</accession>
<name>A0ABT5UE77_9GAMM</name>
<dbReference type="Proteomes" id="UP001528823">
    <property type="component" value="Unassembled WGS sequence"/>
</dbReference>
<comment type="caution">
    <text evidence="1">The sequence shown here is derived from an EMBL/GenBank/DDBJ whole genome shotgun (WGS) entry which is preliminary data.</text>
</comment>
<gene>
    <name evidence="1" type="ORF">ORQ98_15635</name>
</gene>